<organism evidence="3 4">
    <name type="scientific">Septoria linicola</name>
    <dbReference type="NCBI Taxonomy" id="215465"/>
    <lineage>
        <taxon>Eukaryota</taxon>
        <taxon>Fungi</taxon>
        <taxon>Dikarya</taxon>
        <taxon>Ascomycota</taxon>
        <taxon>Pezizomycotina</taxon>
        <taxon>Dothideomycetes</taxon>
        <taxon>Dothideomycetidae</taxon>
        <taxon>Mycosphaerellales</taxon>
        <taxon>Mycosphaerellaceae</taxon>
        <taxon>Septoria</taxon>
    </lineage>
</organism>
<evidence type="ECO:0000256" key="1">
    <source>
        <dbReference type="SAM" id="MobiDB-lite"/>
    </source>
</evidence>
<feature type="compositionally biased region" description="Basic and acidic residues" evidence="1">
    <location>
        <begin position="13"/>
        <end position="27"/>
    </location>
</feature>
<sequence length="493" mass="53895">MAPHAIGESENVDSFHETPEHLEKNKADSGQAGYRSLPVPNPCLSYWHRTTRAFQHLNANDYTPVPKTSKYAIIGSGLSGSLTAWSLVVDHNINASDILILEAREAVSGASGRNAGHVRPDAFRGFSAYSKIHGPEQAKKIIANEKLAFERVAAFVREHNVPCDFNDTTTFDVCLTPEFVAYQKESFQAYKDAGGDVSHVRYYEGEEARAKSGVEAALAAYEWPAGSSHPAKLGQWLLHELVRRGVGLWTHCAANEVNKHESVGTKDAARWDVVTARGTVATEVVVHCTNAYAAHLLPELSGFVTPNRAQAHAIVPGSELSGAKAMMSTMSLRYSLKHFFSFIQRKLDGAVVFGVSRENPGWSEKTKGSIATFDDTAYNEEIEKSAWQAYKSLFVGDHTSVARHGEGIDHSWTGIIAMTPDSVPMVGEVEGKDGQFILAGHNGHGMARIWTCAPGLASIIVGQPWSSTGLPECFEYSKARLWRVAEKEVKSVW</sequence>
<feature type="domain" description="FAD dependent oxidoreductase" evidence="2">
    <location>
        <begin position="71"/>
        <end position="453"/>
    </location>
</feature>
<evidence type="ECO:0000313" key="3">
    <source>
        <dbReference type="EMBL" id="USW54743.1"/>
    </source>
</evidence>
<dbReference type="AlphaFoldDB" id="A0A9Q9AX09"/>
<dbReference type="InterPro" id="IPR036188">
    <property type="entry name" value="FAD/NAD-bd_sf"/>
</dbReference>
<dbReference type="Pfam" id="PF01266">
    <property type="entry name" value="DAO"/>
    <property type="match status" value="1"/>
</dbReference>
<gene>
    <name evidence="3" type="ORF">Slin15195_G080620</name>
</gene>
<accession>A0A9Q9AX09</accession>
<name>A0A9Q9AX09_9PEZI</name>
<dbReference type="Proteomes" id="UP001056384">
    <property type="component" value="Chromosome 6"/>
</dbReference>
<keyword evidence="4" id="KW-1185">Reference proteome</keyword>
<feature type="region of interest" description="Disordered" evidence="1">
    <location>
        <begin position="1"/>
        <end position="34"/>
    </location>
</feature>
<dbReference type="Gene3D" id="3.50.50.60">
    <property type="entry name" value="FAD/NAD(P)-binding domain"/>
    <property type="match status" value="1"/>
</dbReference>
<dbReference type="InterPro" id="IPR006076">
    <property type="entry name" value="FAD-dep_OxRdtase"/>
</dbReference>
<dbReference type="Gene3D" id="3.30.9.10">
    <property type="entry name" value="D-Amino Acid Oxidase, subunit A, domain 2"/>
    <property type="match status" value="1"/>
</dbReference>
<dbReference type="EMBL" id="CP099423">
    <property type="protein sequence ID" value="USW54743.1"/>
    <property type="molecule type" value="Genomic_DNA"/>
</dbReference>
<reference evidence="3" key="1">
    <citation type="submission" date="2022-06" db="EMBL/GenBank/DDBJ databases">
        <title>Complete genome sequences of two strains of the flax pathogen Septoria linicola.</title>
        <authorList>
            <person name="Lapalu N."/>
            <person name="Simon A."/>
            <person name="Demenou B."/>
            <person name="Paumier D."/>
            <person name="Guillot M.-P."/>
            <person name="Gout L."/>
            <person name="Valade R."/>
        </authorList>
    </citation>
    <scope>NUCLEOTIDE SEQUENCE</scope>
    <source>
        <strain evidence="3">SE15195</strain>
    </source>
</reference>
<dbReference type="PANTHER" id="PTHR13847:SF260">
    <property type="entry name" value="FAD DEPENDENT OXIDOREDUCTASE DOMAIN-CONTAINING PROTEIN"/>
    <property type="match status" value="1"/>
</dbReference>
<protein>
    <submittedName>
        <fullName evidence="3">FAD dependent oxidoreductase, FAD/NAD(P)-binding domain superfamily</fullName>
    </submittedName>
</protein>
<dbReference type="PANTHER" id="PTHR13847">
    <property type="entry name" value="SARCOSINE DEHYDROGENASE-RELATED"/>
    <property type="match status" value="1"/>
</dbReference>
<dbReference type="SUPFAM" id="SSF51905">
    <property type="entry name" value="FAD/NAD(P)-binding domain"/>
    <property type="match status" value="1"/>
</dbReference>
<dbReference type="GO" id="GO:0005737">
    <property type="term" value="C:cytoplasm"/>
    <property type="evidence" value="ECO:0007669"/>
    <property type="project" value="TreeGrafter"/>
</dbReference>
<evidence type="ECO:0000259" key="2">
    <source>
        <dbReference type="Pfam" id="PF01266"/>
    </source>
</evidence>
<evidence type="ECO:0000313" key="4">
    <source>
        <dbReference type="Proteomes" id="UP001056384"/>
    </source>
</evidence>
<proteinExistence type="predicted"/>